<evidence type="ECO:0000259" key="6">
    <source>
        <dbReference type="PROSITE" id="PS50863"/>
    </source>
</evidence>
<evidence type="ECO:0000256" key="2">
    <source>
        <dbReference type="ARBA" id="ARBA00023015"/>
    </source>
</evidence>
<reference evidence="7" key="3">
    <citation type="journal article" date="2017" name="Nature">
        <title>Genome sequence of the progenitor of the wheat D genome Aegilops tauschii.</title>
        <authorList>
            <person name="Luo M.C."/>
            <person name="Gu Y.Q."/>
            <person name="Puiu D."/>
            <person name="Wang H."/>
            <person name="Twardziok S.O."/>
            <person name="Deal K.R."/>
            <person name="Huo N."/>
            <person name="Zhu T."/>
            <person name="Wang L."/>
            <person name="Wang Y."/>
            <person name="McGuire P.E."/>
            <person name="Liu S."/>
            <person name="Long H."/>
            <person name="Ramasamy R.K."/>
            <person name="Rodriguez J.C."/>
            <person name="Van S.L."/>
            <person name="Yuan L."/>
            <person name="Wang Z."/>
            <person name="Xia Z."/>
            <person name="Xiao L."/>
            <person name="Anderson O.D."/>
            <person name="Ouyang S."/>
            <person name="Liang Y."/>
            <person name="Zimin A.V."/>
            <person name="Pertea G."/>
            <person name="Qi P."/>
            <person name="Bennetzen J.L."/>
            <person name="Dai X."/>
            <person name="Dawson M.W."/>
            <person name="Muller H.G."/>
            <person name="Kugler K."/>
            <person name="Rivarola-Duarte L."/>
            <person name="Spannagl M."/>
            <person name="Mayer K.F.X."/>
            <person name="Lu F.H."/>
            <person name="Bevan M.W."/>
            <person name="Leroy P."/>
            <person name="Li P."/>
            <person name="You F.M."/>
            <person name="Sun Q."/>
            <person name="Liu Z."/>
            <person name="Lyons E."/>
            <person name="Wicker T."/>
            <person name="Salzberg S.L."/>
            <person name="Devos K.M."/>
            <person name="Dvorak J."/>
        </authorList>
    </citation>
    <scope>NUCLEOTIDE SEQUENCE [LARGE SCALE GENOMIC DNA]</scope>
    <source>
        <strain evidence="7">cv. AL8/78</strain>
    </source>
</reference>
<dbReference type="SMART" id="SM01019">
    <property type="entry name" value="B3"/>
    <property type="match status" value="1"/>
</dbReference>
<dbReference type="PROSITE" id="PS50863">
    <property type="entry name" value="B3"/>
    <property type="match status" value="1"/>
</dbReference>
<dbReference type="Pfam" id="PF02362">
    <property type="entry name" value="B3"/>
    <property type="match status" value="1"/>
</dbReference>
<dbReference type="GO" id="GO:0005634">
    <property type="term" value="C:nucleus"/>
    <property type="evidence" value="ECO:0007669"/>
    <property type="project" value="UniProtKB-SubCell"/>
</dbReference>
<reference evidence="7" key="5">
    <citation type="journal article" date="2021" name="G3 (Bethesda)">
        <title>Aegilops tauschii genome assembly Aet v5.0 features greater sequence contiguity and improved annotation.</title>
        <authorList>
            <person name="Wang L."/>
            <person name="Zhu T."/>
            <person name="Rodriguez J.C."/>
            <person name="Deal K.R."/>
            <person name="Dubcovsky J."/>
            <person name="McGuire P.E."/>
            <person name="Lux T."/>
            <person name="Spannagl M."/>
            <person name="Mayer K.F.X."/>
            <person name="Baldrich P."/>
            <person name="Meyers B.C."/>
            <person name="Huo N."/>
            <person name="Gu Y.Q."/>
            <person name="Zhou H."/>
            <person name="Devos K.M."/>
            <person name="Bennetzen J.L."/>
            <person name="Unver T."/>
            <person name="Budak H."/>
            <person name="Gulick P.J."/>
            <person name="Galiba G."/>
            <person name="Kalapos B."/>
            <person name="Nelson D.R."/>
            <person name="Li P."/>
            <person name="You F.M."/>
            <person name="Luo M.C."/>
            <person name="Dvorak J."/>
        </authorList>
    </citation>
    <scope>NUCLEOTIDE SEQUENCE [LARGE SCALE GENOMIC DNA]</scope>
    <source>
        <strain evidence="7">cv. AL8/78</strain>
    </source>
</reference>
<evidence type="ECO:0000313" key="7">
    <source>
        <dbReference type="EnsemblPlants" id="AET5Gv20185500.9"/>
    </source>
</evidence>
<name>A0A453JTE6_AEGTS</name>
<keyword evidence="8" id="KW-1185">Reference proteome</keyword>
<dbReference type="GO" id="GO:0003677">
    <property type="term" value="F:DNA binding"/>
    <property type="evidence" value="ECO:0007669"/>
    <property type="project" value="UniProtKB-KW"/>
</dbReference>
<comment type="subcellular location">
    <subcellularLocation>
        <location evidence="1">Nucleus</location>
    </subcellularLocation>
</comment>
<organism evidence="7 8">
    <name type="scientific">Aegilops tauschii subsp. strangulata</name>
    <name type="common">Goatgrass</name>
    <dbReference type="NCBI Taxonomy" id="200361"/>
    <lineage>
        <taxon>Eukaryota</taxon>
        <taxon>Viridiplantae</taxon>
        <taxon>Streptophyta</taxon>
        <taxon>Embryophyta</taxon>
        <taxon>Tracheophyta</taxon>
        <taxon>Spermatophyta</taxon>
        <taxon>Magnoliopsida</taxon>
        <taxon>Liliopsida</taxon>
        <taxon>Poales</taxon>
        <taxon>Poaceae</taxon>
        <taxon>BOP clade</taxon>
        <taxon>Pooideae</taxon>
        <taxon>Triticodae</taxon>
        <taxon>Triticeae</taxon>
        <taxon>Triticinae</taxon>
        <taxon>Aegilops</taxon>
    </lineage>
</organism>
<feature type="domain" description="TF-B3" evidence="6">
    <location>
        <begin position="63"/>
        <end position="163"/>
    </location>
</feature>
<dbReference type="InterPro" id="IPR003340">
    <property type="entry name" value="B3_DNA-bd"/>
</dbReference>
<evidence type="ECO:0000313" key="8">
    <source>
        <dbReference type="Proteomes" id="UP000015105"/>
    </source>
</evidence>
<evidence type="ECO:0000256" key="1">
    <source>
        <dbReference type="ARBA" id="ARBA00004123"/>
    </source>
</evidence>
<reference evidence="7" key="4">
    <citation type="submission" date="2019-03" db="UniProtKB">
        <authorList>
            <consortium name="EnsemblPlants"/>
        </authorList>
    </citation>
    <scope>IDENTIFICATION</scope>
</reference>
<accession>A0A453JTE6</accession>
<proteinExistence type="predicted"/>
<protein>
    <recommendedName>
        <fullName evidence="6">TF-B3 domain-containing protein</fullName>
    </recommendedName>
</protein>
<dbReference type="AlphaFoldDB" id="A0A453JTE6"/>
<dbReference type="Gene3D" id="2.40.330.10">
    <property type="entry name" value="DNA-binding pseudobarrel domain"/>
    <property type="match status" value="1"/>
</dbReference>
<dbReference type="InterPro" id="IPR015300">
    <property type="entry name" value="DNA-bd_pseudobarrel_sf"/>
</dbReference>
<keyword evidence="3" id="KW-0238">DNA-binding</keyword>
<keyword evidence="2" id="KW-0805">Transcription regulation</keyword>
<dbReference type="CDD" id="cd10017">
    <property type="entry name" value="B3_DNA"/>
    <property type="match status" value="1"/>
</dbReference>
<dbReference type="InterPro" id="IPR044837">
    <property type="entry name" value="REM16-like"/>
</dbReference>
<keyword evidence="4" id="KW-0804">Transcription</keyword>
<dbReference type="PANTHER" id="PTHR31391">
    <property type="entry name" value="B3 DOMAIN-CONTAINING PROTEIN OS11G0197600-RELATED"/>
    <property type="match status" value="1"/>
</dbReference>
<evidence type="ECO:0000256" key="4">
    <source>
        <dbReference type="ARBA" id="ARBA00023163"/>
    </source>
</evidence>
<keyword evidence="5" id="KW-0539">Nucleus</keyword>
<dbReference type="SUPFAM" id="SSF101936">
    <property type="entry name" value="DNA-binding pseudobarrel domain"/>
    <property type="match status" value="1"/>
</dbReference>
<reference evidence="8" key="1">
    <citation type="journal article" date="2014" name="Science">
        <title>Ancient hybridizations among the ancestral genomes of bread wheat.</title>
        <authorList>
            <consortium name="International Wheat Genome Sequencing Consortium,"/>
            <person name="Marcussen T."/>
            <person name="Sandve S.R."/>
            <person name="Heier L."/>
            <person name="Spannagl M."/>
            <person name="Pfeifer M."/>
            <person name="Jakobsen K.S."/>
            <person name="Wulff B.B."/>
            <person name="Steuernagel B."/>
            <person name="Mayer K.F."/>
            <person name="Olsen O.A."/>
        </authorList>
    </citation>
    <scope>NUCLEOTIDE SEQUENCE [LARGE SCALE GENOMIC DNA]</scope>
    <source>
        <strain evidence="8">cv. AL8/78</strain>
    </source>
</reference>
<dbReference type="PANTHER" id="PTHR31391:SF106">
    <property type="entry name" value="B3 DOMAIN-CONTAINING PROTEIN OS01G0723500"/>
    <property type="match status" value="1"/>
</dbReference>
<dbReference type="Proteomes" id="UP000015105">
    <property type="component" value="Chromosome 5D"/>
</dbReference>
<dbReference type="Gramene" id="AET5Gv20185500.9">
    <property type="protein sequence ID" value="AET5Gv20185500.9"/>
    <property type="gene ID" value="AET5Gv20185500"/>
</dbReference>
<dbReference type="EnsemblPlants" id="AET5Gv20185500.9">
    <property type="protein sequence ID" value="AET5Gv20185500.9"/>
    <property type="gene ID" value="AET5Gv20185500"/>
</dbReference>
<sequence length="249" mass="28159">CHDQCCTAEDVTSSKDIQEPRGSGVLQGSSESRYILEMSCKLTSAQRARVDTFVKESQTGIEFYVTAMNEKTLSDGYLVICKDYAVKHLPHQDQMIKLCHPQNSKTWDANLAVISDGTCTLSCILTAGWLGFVRDNNLREGDICAFEVSKNDSRVMITVHPLKESGHPEYVITGHTKPASQQKKKWTHPGYVVARSIKLTRKQKRKIEERIQAIRPEIKIFVSVLQRSSYSLVTLNRDTLTVIFHARTR</sequence>
<evidence type="ECO:0000256" key="5">
    <source>
        <dbReference type="ARBA" id="ARBA00023242"/>
    </source>
</evidence>
<evidence type="ECO:0000256" key="3">
    <source>
        <dbReference type="ARBA" id="ARBA00023125"/>
    </source>
</evidence>
<reference evidence="8" key="2">
    <citation type="journal article" date="2017" name="Nat. Plants">
        <title>The Aegilops tauschii genome reveals multiple impacts of transposons.</title>
        <authorList>
            <person name="Zhao G."/>
            <person name="Zou C."/>
            <person name="Li K."/>
            <person name="Wang K."/>
            <person name="Li T."/>
            <person name="Gao L."/>
            <person name="Zhang X."/>
            <person name="Wang H."/>
            <person name="Yang Z."/>
            <person name="Liu X."/>
            <person name="Jiang W."/>
            <person name="Mao L."/>
            <person name="Kong X."/>
            <person name="Jiao Y."/>
            <person name="Jia J."/>
        </authorList>
    </citation>
    <scope>NUCLEOTIDE SEQUENCE [LARGE SCALE GENOMIC DNA]</scope>
    <source>
        <strain evidence="8">cv. AL8/78</strain>
    </source>
</reference>